<reference evidence="2" key="1">
    <citation type="submission" date="2022-08" db="EMBL/GenBank/DDBJ databases">
        <authorList>
            <person name="Kallberg Y."/>
            <person name="Tangrot J."/>
            <person name="Rosling A."/>
        </authorList>
    </citation>
    <scope>NUCLEOTIDE SEQUENCE</scope>
    <source>
        <strain evidence="2">Wild A</strain>
    </source>
</reference>
<accession>A0A9W4WTB4</accession>
<keyword evidence="3" id="KW-1185">Reference proteome</keyword>
<gene>
    <name evidence="2" type="ORF">FWILDA_LOCUS11554</name>
</gene>
<dbReference type="Proteomes" id="UP001153678">
    <property type="component" value="Unassembled WGS sequence"/>
</dbReference>
<feature type="region of interest" description="Disordered" evidence="1">
    <location>
        <begin position="22"/>
        <end position="73"/>
    </location>
</feature>
<feature type="non-terminal residue" evidence="2">
    <location>
        <position position="1"/>
    </location>
</feature>
<organism evidence="2 3">
    <name type="scientific">Funneliformis geosporum</name>
    <dbReference type="NCBI Taxonomy" id="1117311"/>
    <lineage>
        <taxon>Eukaryota</taxon>
        <taxon>Fungi</taxon>
        <taxon>Fungi incertae sedis</taxon>
        <taxon>Mucoromycota</taxon>
        <taxon>Glomeromycotina</taxon>
        <taxon>Glomeromycetes</taxon>
        <taxon>Glomerales</taxon>
        <taxon>Glomeraceae</taxon>
        <taxon>Funneliformis</taxon>
    </lineage>
</organism>
<protein>
    <submittedName>
        <fullName evidence="2">12843_t:CDS:1</fullName>
    </submittedName>
</protein>
<evidence type="ECO:0000256" key="1">
    <source>
        <dbReference type="SAM" id="MobiDB-lite"/>
    </source>
</evidence>
<dbReference type="EMBL" id="CAMKVN010003318">
    <property type="protein sequence ID" value="CAI2184390.1"/>
    <property type="molecule type" value="Genomic_DNA"/>
</dbReference>
<evidence type="ECO:0000313" key="3">
    <source>
        <dbReference type="Proteomes" id="UP001153678"/>
    </source>
</evidence>
<evidence type="ECO:0000313" key="2">
    <source>
        <dbReference type="EMBL" id="CAI2184390.1"/>
    </source>
</evidence>
<comment type="caution">
    <text evidence="2">The sequence shown here is derived from an EMBL/GenBank/DDBJ whole genome shotgun (WGS) entry which is preliminary data.</text>
</comment>
<proteinExistence type="predicted"/>
<dbReference type="AlphaFoldDB" id="A0A9W4WTB4"/>
<name>A0A9W4WTB4_9GLOM</name>
<sequence>MTNIVYQADISGSSILVNPSTTSAITSGMETPSDEHLRKEQCGQQDDENIPEFQATESLSNKSKEHNKSKNIIPTGRNQLITTVFDNIINNSQINKSKDLVESIPGLYRLLYLYKDEESNGFANKTIISKDFLKKLCDDMAPS</sequence>